<accession>A0A816KXF3</accession>
<reference evidence="2" key="1">
    <citation type="submission" date="2021-01" db="EMBL/GenBank/DDBJ databases">
        <authorList>
            <consortium name="Genoscope - CEA"/>
            <person name="William W."/>
        </authorList>
    </citation>
    <scope>NUCLEOTIDE SEQUENCE</scope>
</reference>
<protein>
    <submittedName>
        <fullName evidence="2">(rape) hypothetical protein</fullName>
    </submittedName>
</protein>
<feature type="region of interest" description="Disordered" evidence="1">
    <location>
        <begin position="16"/>
        <end position="35"/>
    </location>
</feature>
<dbReference type="EMBL" id="HG994369">
    <property type="protein sequence ID" value="CAF1924450.1"/>
    <property type="molecule type" value="Genomic_DNA"/>
</dbReference>
<proteinExistence type="predicted"/>
<evidence type="ECO:0000313" key="2">
    <source>
        <dbReference type="EMBL" id="CAF1924450.1"/>
    </source>
</evidence>
<evidence type="ECO:0000256" key="1">
    <source>
        <dbReference type="SAM" id="MobiDB-lite"/>
    </source>
</evidence>
<gene>
    <name evidence="2" type="ORF">DARMORV10_C05P07600.1</name>
</gene>
<dbReference type="Proteomes" id="UP001295469">
    <property type="component" value="Chromosome C05"/>
</dbReference>
<dbReference type="AlphaFoldDB" id="A0A816KXF3"/>
<feature type="non-terminal residue" evidence="2">
    <location>
        <position position="1"/>
    </location>
</feature>
<organism evidence="2">
    <name type="scientific">Brassica napus</name>
    <name type="common">Rape</name>
    <dbReference type="NCBI Taxonomy" id="3708"/>
    <lineage>
        <taxon>Eukaryota</taxon>
        <taxon>Viridiplantae</taxon>
        <taxon>Streptophyta</taxon>
        <taxon>Embryophyta</taxon>
        <taxon>Tracheophyta</taxon>
        <taxon>Spermatophyta</taxon>
        <taxon>Magnoliopsida</taxon>
        <taxon>eudicotyledons</taxon>
        <taxon>Gunneridae</taxon>
        <taxon>Pentapetalae</taxon>
        <taxon>rosids</taxon>
        <taxon>malvids</taxon>
        <taxon>Brassicales</taxon>
        <taxon>Brassicaceae</taxon>
        <taxon>Brassiceae</taxon>
        <taxon>Brassica</taxon>
    </lineage>
</organism>
<sequence>MLPEKPTLFSACVLGGPHSSSSSVLGSTNNREKREEAEAVIECPAATGTRTPLTKKVFEMLEGRLALIL</sequence>
<name>A0A816KXF3_BRANA</name>